<feature type="compositionally biased region" description="Basic and acidic residues" evidence="4">
    <location>
        <begin position="827"/>
        <end position="846"/>
    </location>
</feature>
<feature type="compositionally biased region" description="Basic and acidic residues" evidence="4">
    <location>
        <begin position="1252"/>
        <end position="1275"/>
    </location>
</feature>
<dbReference type="STRING" id="180498.A0A067JVW2"/>
<feature type="region of interest" description="Disordered" evidence="4">
    <location>
        <begin position="537"/>
        <end position="565"/>
    </location>
</feature>
<feature type="compositionally biased region" description="Basic and acidic residues" evidence="4">
    <location>
        <begin position="615"/>
        <end position="624"/>
    </location>
</feature>
<feature type="compositionally biased region" description="Low complexity" evidence="4">
    <location>
        <begin position="210"/>
        <end position="224"/>
    </location>
</feature>
<evidence type="ECO:0000256" key="2">
    <source>
        <dbReference type="ARBA" id="ARBA00022771"/>
    </source>
</evidence>
<dbReference type="EMBL" id="KK914782">
    <property type="protein sequence ID" value="KDP28106.1"/>
    <property type="molecule type" value="Genomic_DNA"/>
</dbReference>
<organism evidence="6 7">
    <name type="scientific">Jatropha curcas</name>
    <name type="common">Barbados nut</name>
    <dbReference type="NCBI Taxonomy" id="180498"/>
    <lineage>
        <taxon>Eukaryota</taxon>
        <taxon>Viridiplantae</taxon>
        <taxon>Streptophyta</taxon>
        <taxon>Embryophyta</taxon>
        <taxon>Tracheophyta</taxon>
        <taxon>Spermatophyta</taxon>
        <taxon>Magnoliopsida</taxon>
        <taxon>eudicotyledons</taxon>
        <taxon>Gunneridae</taxon>
        <taxon>Pentapetalae</taxon>
        <taxon>rosids</taxon>
        <taxon>fabids</taxon>
        <taxon>Malpighiales</taxon>
        <taxon>Euphorbiaceae</taxon>
        <taxon>Crotonoideae</taxon>
        <taxon>Jatropheae</taxon>
        <taxon>Jatropha</taxon>
    </lineage>
</organism>
<reference evidence="6 7" key="1">
    <citation type="journal article" date="2014" name="PLoS ONE">
        <title>Global Analysis of Gene Expression Profiles in Physic Nut (Jatropha curcas L.) Seedlings Exposed to Salt Stress.</title>
        <authorList>
            <person name="Zhang L."/>
            <person name="Zhang C."/>
            <person name="Wu P."/>
            <person name="Chen Y."/>
            <person name="Li M."/>
            <person name="Jiang H."/>
            <person name="Wu G."/>
        </authorList>
    </citation>
    <scope>NUCLEOTIDE SEQUENCE [LARGE SCALE GENOMIC DNA]</scope>
    <source>
        <strain evidence="7">cv. GZQX0401</strain>
        <tissue evidence="6">Young leaves</tissue>
    </source>
</reference>
<gene>
    <name evidence="6" type="ORF">JCGZ_13877</name>
</gene>
<feature type="region of interest" description="Disordered" evidence="4">
    <location>
        <begin position="1"/>
        <end position="29"/>
    </location>
</feature>
<evidence type="ECO:0000313" key="7">
    <source>
        <dbReference type="Proteomes" id="UP000027138"/>
    </source>
</evidence>
<feature type="compositionally biased region" description="Acidic residues" evidence="4">
    <location>
        <begin position="1"/>
        <end position="11"/>
    </location>
</feature>
<dbReference type="OrthoDB" id="757982at2759"/>
<feature type="compositionally biased region" description="Basic and acidic residues" evidence="4">
    <location>
        <begin position="1152"/>
        <end position="1166"/>
    </location>
</feature>
<feature type="compositionally biased region" description="Basic and acidic residues" evidence="4">
    <location>
        <begin position="1369"/>
        <end position="1383"/>
    </location>
</feature>
<evidence type="ECO:0000256" key="1">
    <source>
        <dbReference type="ARBA" id="ARBA00022723"/>
    </source>
</evidence>
<feature type="region of interest" description="Disordered" evidence="4">
    <location>
        <begin position="810"/>
        <end position="1386"/>
    </location>
</feature>
<dbReference type="PANTHER" id="PTHR46524">
    <property type="entry name" value="CW-TYPE ZINC FINGER"/>
    <property type="match status" value="1"/>
</dbReference>
<proteinExistence type="predicted"/>
<feature type="region of interest" description="Disordered" evidence="4">
    <location>
        <begin position="80"/>
        <end position="104"/>
    </location>
</feature>
<dbReference type="Pfam" id="PF07496">
    <property type="entry name" value="zf-CW"/>
    <property type="match status" value="1"/>
</dbReference>
<keyword evidence="3" id="KW-0862">Zinc</keyword>
<feature type="compositionally biased region" description="Basic and acidic residues" evidence="4">
    <location>
        <begin position="1214"/>
        <end position="1225"/>
    </location>
</feature>
<feature type="compositionally biased region" description="Polar residues" evidence="4">
    <location>
        <begin position="893"/>
        <end position="904"/>
    </location>
</feature>
<dbReference type="GO" id="GO:0008270">
    <property type="term" value="F:zinc ion binding"/>
    <property type="evidence" value="ECO:0007669"/>
    <property type="project" value="UniProtKB-KW"/>
</dbReference>
<keyword evidence="1" id="KW-0479">Metal-binding</keyword>
<feature type="region of interest" description="Disordered" evidence="4">
    <location>
        <begin position="210"/>
        <end position="232"/>
    </location>
</feature>
<feature type="compositionally biased region" description="Basic and acidic residues" evidence="4">
    <location>
        <begin position="1234"/>
        <end position="1244"/>
    </location>
</feature>
<dbReference type="InterPro" id="IPR056406">
    <property type="entry name" value="THD_CWZF3/5/7"/>
</dbReference>
<sequence>MEDTELEEGEACSDHNNNDGDYDASMDPDIDLSYLDEKLQDVLGHFQKDFEGGVSAENLGAKFGGYGSFLPTYQRSPIWSHPRTPPKIQHHNAPKSPNNSEVEGGRRVLVSSSIAPQSVKPEPACATVVSLTASKSSSSSMITSAKQEVGMPSTNLAKEHIARYESVNRKSANIPDQKMLKVRIKVGSGNLSTQKNAAIYSGLGLDVSPSSSLDDSPSGSEGLSHGPQDSPFESPAHILQIMTFFPVHGGILLSPLPCDLIQLSEREKLHNGALPALTIGPESSGIIINGLESVRGDGKVLGEKKIKSLERNEVSAESKSENNRDFRSGVDALPKKELDLDTLACEELVSNTLKLPLLSNSYSVPDETKGTIRASNVPREVFKGGVRDKGFSDVIKEELLGPMYTHEDAWIENSKATSAGKIWEDKKASSFDSVSVYPRKDGHRKGEKPYGSVKSDSIISKGMKAVSSELTDTPKQKADQKVMSHEQEGTKFHSGKERLSSEGKKKLKGNQNRGNVVAEMLKDGLAGGSSLVTKIKKSASADDHTTKGELEDTKSQKNTGKAGDRYRDFFGDIELDREEKHMSPLAMSHEDRQKEFDLGEKSVCFSERSSGKKIDKLSTSEVHPKTATGIGSCSENGPISDAGPAATIPAATQDNWVCCDKCQTWRLLPLGKNPNDLPEKWLCSMLDWLPGMNRCSFSEAETTKAVMALNPVPHPLSQNNLQINPSGVISKVTLVDDQLDRTHQNFGLHTMPTGKKKAGNGPAPLSNSVKKGIQSSVANGSLNGVNQPMVGEPDFLKLCNSSDLAAEKHKYKQKEKHKALDSCSDGGDVRQLKMKGKRDSEQDLFRASKKMKTEGLPQDWISDQVNIEKLGPSSSNGLPSMSSEKNLPKKQGRTASKDQTQVSARKSKDEVLMSSDDVPTDIGKGDDREVGKKRKVKESHDSQRNPGSLSNILQDSRAIDKEEFSENEYRKKKKARVSRSDGKESSTSKGSGKTDKKASHRKNRQLGQDMGSSVSQRSLDGVDSLKRDSRSLPPSVAATSSSSKVSGSLKTKVNFHDTKGSPVESVSSSPLRVSIAGGRRRCSDGEDDGGSDRSGTAKKEKILDVLNHFNHASGGKAKQQIVPSPDVRNHHFENGGADYLGQDTRYPSKTTTSDRCRNDDRQHENHTNGSRQRKSGKVSSSRSKDKNKNLNSEFDNGKVKASDSVNEQPPSYEVKLKDGKNKIAEKFGVSSDEGENRYVDKKDSVGPLSSENSKKEGQSKFREHNGPDIKEHAISSHDTNPTPKKSLLLDGEATGRGKSPSLPPSAGAQNEMSSHCPRPVSGSHKENGANIPVNAFDNGNTSRTPKQIRKVDHPNGHQNSSRDPLSNGHRRDLDAPSPVKRDSSGQAATNALKEAKNLKHLADRLKNSGSSLESTRLYFEAALKFLHGASLLETGSSENAKMGEMIQSMQVYSSTAKLCEFCAHEYEKSKDMAAAALAYKCMEVAYMRVIYSSHSSANKDRNELHKALQVVPPGESPSSSASDLDNLNHPAAVDKGFPAKGISSPQVTGSHVIAARNRPSFLRLLNFAQDVNFAMEASRKSRIAFAAANVSLGETQRREGISSIKTALDFNFHDVEGLLRLIRLAIEASSR</sequence>
<dbReference type="PROSITE" id="PS51050">
    <property type="entry name" value="ZF_CW"/>
    <property type="match status" value="1"/>
</dbReference>
<feature type="region of interest" description="Disordered" evidence="4">
    <location>
        <begin position="467"/>
        <end position="510"/>
    </location>
</feature>
<evidence type="ECO:0000256" key="3">
    <source>
        <dbReference type="ARBA" id="ARBA00022833"/>
    </source>
</evidence>
<feature type="compositionally biased region" description="Basic and acidic residues" evidence="4">
    <location>
        <begin position="472"/>
        <end position="504"/>
    </location>
</feature>
<name>A0A067JVW2_JATCU</name>
<dbReference type="InterPro" id="IPR055300">
    <property type="entry name" value="CWZF3/5/7"/>
</dbReference>
<feature type="domain" description="CW-type" evidence="5">
    <location>
        <begin position="650"/>
        <end position="703"/>
    </location>
</feature>
<feature type="compositionally biased region" description="Basic and acidic residues" evidence="4">
    <location>
        <begin position="539"/>
        <end position="555"/>
    </location>
</feature>
<dbReference type="PANTHER" id="PTHR46524:SF7">
    <property type="entry name" value="CW-TYPE ZINC FINGER"/>
    <property type="match status" value="1"/>
</dbReference>
<dbReference type="Gene3D" id="3.30.40.100">
    <property type="match status" value="1"/>
</dbReference>
<dbReference type="InterPro" id="IPR011124">
    <property type="entry name" value="Znf_CW"/>
</dbReference>
<evidence type="ECO:0000259" key="5">
    <source>
        <dbReference type="PROSITE" id="PS51050"/>
    </source>
</evidence>
<feature type="compositionally biased region" description="Low complexity" evidence="4">
    <location>
        <begin position="870"/>
        <end position="883"/>
    </location>
</feature>
<keyword evidence="7" id="KW-1185">Reference proteome</keyword>
<feature type="compositionally biased region" description="Polar residues" evidence="4">
    <location>
        <begin position="944"/>
        <end position="954"/>
    </location>
</feature>
<feature type="region of interest" description="Disordered" evidence="4">
    <location>
        <begin position="746"/>
        <end position="765"/>
    </location>
</feature>
<protein>
    <recommendedName>
        <fullName evidence="5">CW-type domain-containing protein</fullName>
    </recommendedName>
</protein>
<dbReference type="Pfam" id="PF24756">
    <property type="entry name" value="THD_CWZF3-5-7"/>
    <property type="match status" value="1"/>
</dbReference>
<keyword evidence="2" id="KW-0863">Zinc-finger</keyword>
<evidence type="ECO:0000256" key="4">
    <source>
        <dbReference type="SAM" id="MobiDB-lite"/>
    </source>
</evidence>
<dbReference type="Proteomes" id="UP000027138">
    <property type="component" value="Unassembled WGS sequence"/>
</dbReference>
<feature type="compositionally biased region" description="Basic and acidic residues" evidence="4">
    <location>
        <begin position="978"/>
        <end position="997"/>
    </location>
</feature>
<evidence type="ECO:0000313" key="6">
    <source>
        <dbReference type="EMBL" id="KDP28106.1"/>
    </source>
</evidence>
<feature type="compositionally biased region" description="Basic and acidic residues" evidence="4">
    <location>
        <begin position="957"/>
        <end position="969"/>
    </location>
</feature>
<feature type="region of interest" description="Disordered" evidence="4">
    <location>
        <begin position="615"/>
        <end position="637"/>
    </location>
</feature>
<feature type="compositionally biased region" description="Acidic residues" evidence="4">
    <location>
        <begin position="20"/>
        <end position="29"/>
    </location>
</feature>
<feature type="compositionally biased region" description="Low complexity" evidence="4">
    <location>
        <begin position="1031"/>
        <end position="1051"/>
    </location>
</feature>
<accession>A0A067JVW2</accession>